<evidence type="ECO:0000256" key="10">
    <source>
        <dbReference type="SAM" id="Phobius"/>
    </source>
</evidence>
<evidence type="ECO:0000256" key="3">
    <source>
        <dbReference type="ARBA" id="ARBA00022729"/>
    </source>
</evidence>
<evidence type="ECO:0000256" key="6">
    <source>
        <dbReference type="ARBA" id="ARBA00023136"/>
    </source>
</evidence>
<feature type="compositionally biased region" description="Low complexity" evidence="9">
    <location>
        <begin position="222"/>
        <end position="232"/>
    </location>
</feature>
<evidence type="ECO:0000256" key="4">
    <source>
        <dbReference type="ARBA" id="ARBA00022824"/>
    </source>
</evidence>
<dbReference type="EMBL" id="JAACJP010000009">
    <property type="protein sequence ID" value="KAF5381976.1"/>
    <property type="molecule type" value="Genomic_DNA"/>
</dbReference>
<dbReference type="AlphaFoldDB" id="A0A8H5HEC2"/>
<protein>
    <recommendedName>
        <fullName evidence="14">Translocon-associated protein subunit alpha</fullName>
    </recommendedName>
</protein>
<evidence type="ECO:0000256" key="1">
    <source>
        <dbReference type="ARBA" id="ARBA00004115"/>
    </source>
</evidence>
<keyword evidence="3 11" id="KW-0732">Signal</keyword>
<evidence type="ECO:0000256" key="9">
    <source>
        <dbReference type="SAM" id="MobiDB-lite"/>
    </source>
</evidence>
<keyword evidence="5 10" id="KW-1133">Transmembrane helix</keyword>
<evidence type="ECO:0000313" key="12">
    <source>
        <dbReference type="EMBL" id="KAF5381976.1"/>
    </source>
</evidence>
<comment type="similarity">
    <text evidence="8">Belongs to the IRC22 family.</text>
</comment>
<keyword evidence="13" id="KW-1185">Reference proteome</keyword>
<dbReference type="InterPro" id="IPR005595">
    <property type="entry name" value="TRAP_alpha"/>
</dbReference>
<dbReference type="Pfam" id="PF03896">
    <property type="entry name" value="TRAP_alpha"/>
    <property type="match status" value="1"/>
</dbReference>
<organism evidence="12 13">
    <name type="scientific">Tricholomella constricta</name>
    <dbReference type="NCBI Taxonomy" id="117010"/>
    <lineage>
        <taxon>Eukaryota</taxon>
        <taxon>Fungi</taxon>
        <taxon>Dikarya</taxon>
        <taxon>Basidiomycota</taxon>
        <taxon>Agaricomycotina</taxon>
        <taxon>Agaricomycetes</taxon>
        <taxon>Agaricomycetidae</taxon>
        <taxon>Agaricales</taxon>
        <taxon>Tricholomatineae</taxon>
        <taxon>Lyophyllaceae</taxon>
        <taxon>Tricholomella</taxon>
    </lineage>
</organism>
<evidence type="ECO:0008006" key="14">
    <source>
        <dbReference type="Google" id="ProtNLM"/>
    </source>
</evidence>
<keyword evidence="6 10" id="KW-0472">Membrane</keyword>
<dbReference type="GO" id="GO:0005789">
    <property type="term" value="C:endoplasmic reticulum membrane"/>
    <property type="evidence" value="ECO:0007669"/>
    <property type="project" value="UniProtKB-SubCell"/>
</dbReference>
<dbReference type="OrthoDB" id="1926781at2759"/>
<feature type="chain" id="PRO_5034439450" description="Translocon-associated protein subunit alpha" evidence="11">
    <location>
        <begin position="20"/>
        <end position="252"/>
    </location>
</feature>
<keyword evidence="4" id="KW-0256">Endoplasmic reticulum</keyword>
<accession>A0A8H5HEC2</accession>
<evidence type="ECO:0000313" key="13">
    <source>
        <dbReference type="Proteomes" id="UP000565441"/>
    </source>
</evidence>
<feature type="signal peptide" evidence="11">
    <location>
        <begin position="1"/>
        <end position="19"/>
    </location>
</feature>
<comment type="function">
    <text evidence="7">Is probably involved in a pathway contributing to genomic integrity.</text>
</comment>
<evidence type="ECO:0000256" key="8">
    <source>
        <dbReference type="ARBA" id="ARBA00038311"/>
    </source>
</evidence>
<gene>
    <name evidence="12" type="ORF">D9615_004294</name>
</gene>
<evidence type="ECO:0000256" key="7">
    <source>
        <dbReference type="ARBA" id="ARBA00037565"/>
    </source>
</evidence>
<feature type="region of interest" description="Disordered" evidence="9">
    <location>
        <begin position="206"/>
        <end position="252"/>
    </location>
</feature>
<dbReference type="PANTHER" id="PTHR12924">
    <property type="entry name" value="TRANSLOCON-ASSOCIATED PROTEIN, ALPHA SUBUNIT"/>
    <property type="match status" value="1"/>
</dbReference>
<evidence type="ECO:0000256" key="2">
    <source>
        <dbReference type="ARBA" id="ARBA00022692"/>
    </source>
</evidence>
<proteinExistence type="inferred from homology"/>
<feature type="transmembrane region" description="Helical" evidence="10">
    <location>
        <begin position="158"/>
        <end position="177"/>
    </location>
</feature>
<keyword evidence="2 10" id="KW-0812">Transmembrane</keyword>
<reference evidence="12 13" key="1">
    <citation type="journal article" date="2020" name="ISME J.">
        <title>Uncovering the hidden diversity of litter-decomposition mechanisms in mushroom-forming fungi.</title>
        <authorList>
            <person name="Floudas D."/>
            <person name="Bentzer J."/>
            <person name="Ahren D."/>
            <person name="Johansson T."/>
            <person name="Persson P."/>
            <person name="Tunlid A."/>
        </authorList>
    </citation>
    <scope>NUCLEOTIDE SEQUENCE [LARGE SCALE GENOMIC DNA]</scope>
    <source>
        <strain evidence="12 13">CBS 661.87</strain>
    </source>
</reference>
<dbReference type="PANTHER" id="PTHR12924:SF0">
    <property type="entry name" value="TRANSLOCON-ASSOCIATED PROTEIN SUBUNIT ALPHA"/>
    <property type="match status" value="1"/>
</dbReference>
<evidence type="ECO:0000256" key="5">
    <source>
        <dbReference type="ARBA" id="ARBA00022989"/>
    </source>
</evidence>
<name>A0A8H5HEC2_9AGAR</name>
<evidence type="ECO:0000256" key="11">
    <source>
        <dbReference type="SAM" id="SignalP"/>
    </source>
</evidence>
<comment type="caution">
    <text evidence="12">The sequence shown here is derived from an EMBL/GenBank/DDBJ whole genome shotgun (WGS) entry which is preliminary data.</text>
</comment>
<dbReference type="Proteomes" id="UP000565441">
    <property type="component" value="Unassembled WGS sequence"/>
</dbReference>
<comment type="subcellular location">
    <subcellularLocation>
        <location evidence="1">Endoplasmic reticulum membrane</location>
        <topology evidence="1">Single-pass type I membrane protein</topology>
    </subcellularLocation>
</comment>
<sequence>MRFYALLTTLAALVLSVSASPAGDPTEPDVAVTANFPESNPFGHVVNGEKNSLLLSVENKSGRNVTLVSVAGSVHHPESSRLVKNLTTTKFGIPLLEGVKLEVPYAFFSEFKPGDIRLNVWLEHSVDDSNYRVSAYDSVVTIVEPEISILDFKLVSTYLMVAAIFGGLSYLAYFNLVPQPKKSRSKKTPAVSSPVGAVTATGAGGYQEEWIPEHHLRKTKKGASGAASGPSGDELSGSEVSGTEGRRRKGKR</sequence>